<feature type="domain" description="C2H2-type" evidence="3">
    <location>
        <begin position="888"/>
        <end position="915"/>
    </location>
</feature>
<dbReference type="PROSITE" id="PS50157">
    <property type="entry name" value="ZINC_FINGER_C2H2_2"/>
    <property type="match status" value="2"/>
</dbReference>
<dbReference type="HOGENOM" id="CLU_002406_3_1_1"/>
<feature type="domain" description="C2H2-type" evidence="3">
    <location>
        <begin position="916"/>
        <end position="945"/>
    </location>
</feature>
<comment type="caution">
    <text evidence="4">The sequence shown here is derived from an EMBL/GenBank/DDBJ whole genome shotgun (WGS) entry which is preliminary data.</text>
</comment>
<keyword evidence="2" id="KW-0862">Zinc</keyword>
<accession>G9NGI9</accession>
<dbReference type="Proteomes" id="UP000005426">
    <property type="component" value="Unassembled WGS sequence"/>
</dbReference>
<dbReference type="EMBL" id="ABDG02000014">
    <property type="protein sequence ID" value="EHK50400.1"/>
    <property type="molecule type" value="Genomic_DNA"/>
</dbReference>
<name>G9NGI9_HYPAI</name>
<dbReference type="InterPro" id="IPR013087">
    <property type="entry name" value="Znf_C2H2_type"/>
</dbReference>
<proteinExistence type="predicted"/>
<evidence type="ECO:0000256" key="1">
    <source>
        <dbReference type="ARBA" id="ARBA00022737"/>
    </source>
</evidence>
<dbReference type="PANTHER" id="PTHR10039">
    <property type="entry name" value="AMELOGENIN"/>
    <property type="match status" value="1"/>
</dbReference>
<dbReference type="PROSITE" id="PS00028">
    <property type="entry name" value="ZINC_FINGER_C2H2_1"/>
    <property type="match status" value="2"/>
</dbReference>
<dbReference type="PANTHER" id="PTHR10039:SF14">
    <property type="entry name" value="NACHT DOMAIN-CONTAINING PROTEIN"/>
    <property type="match status" value="1"/>
</dbReference>
<dbReference type="eggNOG" id="KOG1721">
    <property type="taxonomic scope" value="Eukaryota"/>
</dbReference>
<evidence type="ECO:0000259" key="3">
    <source>
        <dbReference type="PROSITE" id="PS50157"/>
    </source>
</evidence>
<evidence type="ECO:0000313" key="4">
    <source>
        <dbReference type="EMBL" id="EHK50400.1"/>
    </source>
</evidence>
<dbReference type="SMART" id="SM00355">
    <property type="entry name" value="ZnF_C2H2"/>
    <property type="match status" value="3"/>
</dbReference>
<dbReference type="AlphaFoldDB" id="G9NGI9"/>
<keyword evidence="2" id="KW-0479">Metal-binding</keyword>
<dbReference type="SUPFAM" id="SSF57667">
    <property type="entry name" value="beta-beta-alpha zinc fingers"/>
    <property type="match status" value="1"/>
</dbReference>
<gene>
    <name evidence="4" type="ORF">TRIATDRAFT_233832</name>
</gene>
<dbReference type="Gene3D" id="3.30.160.60">
    <property type="entry name" value="Classic Zinc Finger"/>
    <property type="match status" value="2"/>
</dbReference>
<sequence>MSTNDILKIAREFSTTLRPQDKEFFESSSYGHVLQDVNDVQSQRELTKTMINMKRIHPFLTGMASLEKVFIAINFPQVSNVMACVWGSIRFLLKATNLNDREIDNLLDAYEELGDKILPLDEYTPFFTGARETEICLLHIYRDVSTFHQHLYKLFSLRPSLSQRLYKPTWKALNDTTKFLVASLEKHGQIIKRYGSPLQNSPAGLNIEESQPHITQDWGFVSLKLQEYDSEVAKRQKNFDEEQTSRRESMKTRVLEWISASKETESLHKKFQDTKKCPDSGRWLFRRYSEVTDWMKEDLPPESAIWLHGSRGYDELNQRKNRNDIDPESKVYYFYCQEADADHRTHLGVLKGILYQMVDSNEYLIPYCADKAESGGSTTLAHVEVAQALIEAFFEYNPRQYVVIDGLDECETSEEMRKIATFFMKQVSKCDNDIKAGQLRLLFMSQMIPEIEKDHIMPEEDGRIQLKSTDNAEDIRAYVKARIPEFSLPRGTRGGFNLSGADKDQILSIICSRSEEMFLYAHLAIEYLLQLPTKAMLLMKAKGEMLPKKLEQIYEKLLGAVKDELLQLEEGEMHWNMAKQLLGWLVCAKRHLKWNEMQAILSYAPEKQEVDFDNKMLRQAAEKYLGSLVYILDGGDIRIVHSTARRYVKNQDEEKHLEKVRGGWFAFQDYACSQWHSHVDTVIKTCKTLFCDPQSTQTEYMGSFGSALQDFIDAHRPDLTVDWHSDFARDLPSELKQYSELPFYNNLCLLWNHIYTHQKSAYDIRNTVGITRIEEALLRNRTSLEKFTPDMKVHINDTVADYYGTNLFKCKRVLCKFFYIGYEKKDDREAHNSRHDRPYQCPAQCNLAPLGFSNKKDWERHLRHYHSHLSEGPSVFEALRSRPGQNGFQCSLCGKEFTRKITQQGHERSHFGERPFKCSFEGCTRAFARLSDNQRHWKIHTRRQGR</sequence>
<dbReference type="InterPro" id="IPR036236">
    <property type="entry name" value="Znf_C2H2_sf"/>
</dbReference>
<dbReference type="InterPro" id="IPR056884">
    <property type="entry name" value="NPHP3-like_N"/>
</dbReference>
<dbReference type="GO" id="GO:0008270">
    <property type="term" value="F:zinc ion binding"/>
    <property type="evidence" value="ECO:0007669"/>
    <property type="project" value="UniProtKB-KW"/>
</dbReference>
<dbReference type="STRING" id="452589.G9NGI9"/>
<evidence type="ECO:0000256" key="2">
    <source>
        <dbReference type="PROSITE-ProRule" id="PRU00042"/>
    </source>
</evidence>
<keyword evidence="1" id="KW-0677">Repeat</keyword>
<keyword evidence="5" id="KW-1185">Reference proteome</keyword>
<evidence type="ECO:0000313" key="5">
    <source>
        <dbReference type="Proteomes" id="UP000005426"/>
    </source>
</evidence>
<reference evidence="4 5" key="1">
    <citation type="journal article" date="2011" name="Genome Biol.">
        <title>Comparative genome sequence analysis underscores mycoparasitism as the ancestral life style of Trichoderma.</title>
        <authorList>
            <person name="Kubicek C.P."/>
            <person name="Herrera-Estrella A."/>
            <person name="Seidl-Seiboth V."/>
            <person name="Martinez D.A."/>
            <person name="Druzhinina I.S."/>
            <person name="Thon M."/>
            <person name="Zeilinger S."/>
            <person name="Casas-Flores S."/>
            <person name="Horwitz B.A."/>
            <person name="Mukherjee P.K."/>
            <person name="Mukherjee M."/>
            <person name="Kredics L."/>
            <person name="Alcaraz L.D."/>
            <person name="Aerts A."/>
            <person name="Antal Z."/>
            <person name="Atanasova L."/>
            <person name="Cervantes-Badillo M.G."/>
            <person name="Challacombe J."/>
            <person name="Chertkov O."/>
            <person name="McCluskey K."/>
            <person name="Coulpier F."/>
            <person name="Deshpande N."/>
            <person name="von Doehren H."/>
            <person name="Ebbole D.J."/>
            <person name="Esquivel-Naranjo E.U."/>
            <person name="Fekete E."/>
            <person name="Flipphi M."/>
            <person name="Glaser F."/>
            <person name="Gomez-Rodriguez E.Y."/>
            <person name="Gruber S."/>
            <person name="Han C."/>
            <person name="Henrissat B."/>
            <person name="Hermosa R."/>
            <person name="Hernandez-Onate M."/>
            <person name="Karaffa L."/>
            <person name="Kosti I."/>
            <person name="Le Crom S."/>
            <person name="Lindquist E."/>
            <person name="Lucas S."/>
            <person name="Luebeck M."/>
            <person name="Luebeck P.S."/>
            <person name="Margeot A."/>
            <person name="Metz B."/>
            <person name="Misra M."/>
            <person name="Nevalainen H."/>
            <person name="Omann M."/>
            <person name="Packer N."/>
            <person name="Perrone G."/>
            <person name="Uresti-Rivera E.E."/>
            <person name="Salamov A."/>
            <person name="Schmoll M."/>
            <person name="Seiboth B."/>
            <person name="Shapiro H."/>
            <person name="Sukno S."/>
            <person name="Tamayo-Ramos J.A."/>
            <person name="Tisch D."/>
            <person name="Wiest A."/>
            <person name="Wilkinson H.H."/>
            <person name="Zhang M."/>
            <person name="Coutinho P.M."/>
            <person name="Kenerley C.M."/>
            <person name="Monte E."/>
            <person name="Baker S.E."/>
            <person name="Grigoriev I.V."/>
        </authorList>
    </citation>
    <scope>NUCLEOTIDE SEQUENCE [LARGE SCALE GENOMIC DNA]</scope>
    <source>
        <strain evidence="5">ATCC 20476 / IMI 206040</strain>
    </source>
</reference>
<dbReference type="Pfam" id="PF24883">
    <property type="entry name" value="NPHP3_N"/>
    <property type="match status" value="1"/>
</dbReference>
<dbReference type="OMA" id="NHIYTHQ"/>
<dbReference type="OrthoDB" id="21416at2759"/>
<organism evidence="4 5">
    <name type="scientific">Hypocrea atroviridis (strain ATCC 20476 / IMI 206040)</name>
    <name type="common">Trichoderma atroviride</name>
    <dbReference type="NCBI Taxonomy" id="452589"/>
    <lineage>
        <taxon>Eukaryota</taxon>
        <taxon>Fungi</taxon>
        <taxon>Dikarya</taxon>
        <taxon>Ascomycota</taxon>
        <taxon>Pezizomycotina</taxon>
        <taxon>Sordariomycetes</taxon>
        <taxon>Hypocreomycetidae</taxon>
        <taxon>Hypocreales</taxon>
        <taxon>Hypocreaceae</taxon>
        <taxon>Trichoderma</taxon>
    </lineage>
</organism>
<keyword evidence="2" id="KW-0863">Zinc-finger</keyword>
<protein>
    <recommendedName>
        <fullName evidence="3">C2H2-type domain-containing protein</fullName>
    </recommendedName>
</protein>